<reference evidence="1 2" key="1">
    <citation type="journal article" date="2023" name="Science">
        <title>Elucidation of the pathway for biosynthesis of saponin adjuvants from the soapbark tree.</title>
        <authorList>
            <person name="Reed J."/>
            <person name="Orme A."/>
            <person name="El-Demerdash A."/>
            <person name="Owen C."/>
            <person name="Martin L.B.B."/>
            <person name="Misra R.C."/>
            <person name="Kikuchi S."/>
            <person name="Rejzek M."/>
            <person name="Martin A.C."/>
            <person name="Harkess A."/>
            <person name="Leebens-Mack J."/>
            <person name="Louveau T."/>
            <person name="Stephenson M.J."/>
            <person name="Osbourn A."/>
        </authorList>
    </citation>
    <scope>NUCLEOTIDE SEQUENCE [LARGE SCALE GENOMIC DNA]</scope>
    <source>
        <strain evidence="1">S10</strain>
    </source>
</reference>
<keyword evidence="2" id="KW-1185">Reference proteome</keyword>
<dbReference type="EMBL" id="JARAOO010000001">
    <property type="protein sequence ID" value="KAJ7982644.1"/>
    <property type="molecule type" value="Genomic_DNA"/>
</dbReference>
<name>A0AAD7VPI6_QUISA</name>
<evidence type="ECO:0000313" key="2">
    <source>
        <dbReference type="Proteomes" id="UP001163823"/>
    </source>
</evidence>
<sequence>MMVCCLWEFQIPKTPIFLSLPSTLESGAYYFFNPSSFCRTQPLLKAYQSSLQWTECLRNCLRKRHKK</sequence>
<dbReference type="AlphaFoldDB" id="A0AAD7VPI6"/>
<dbReference type="Proteomes" id="UP001163823">
    <property type="component" value="Chromosome 1"/>
</dbReference>
<gene>
    <name evidence="1" type="ORF">O6P43_001742</name>
</gene>
<accession>A0AAD7VPI6</accession>
<evidence type="ECO:0000313" key="1">
    <source>
        <dbReference type="EMBL" id="KAJ7982644.1"/>
    </source>
</evidence>
<protein>
    <submittedName>
        <fullName evidence="1">Uncharacterized protein</fullName>
    </submittedName>
</protein>
<comment type="caution">
    <text evidence="1">The sequence shown here is derived from an EMBL/GenBank/DDBJ whole genome shotgun (WGS) entry which is preliminary data.</text>
</comment>
<proteinExistence type="predicted"/>
<dbReference type="KEGG" id="qsa:O6P43_001742"/>
<organism evidence="1 2">
    <name type="scientific">Quillaja saponaria</name>
    <name type="common">Soap bark tree</name>
    <dbReference type="NCBI Taxonomy" id="32244"/>
    <lineage>
        <taxon>Eukaryota</taxon>
        <taxon>Viridiplantae</taxon>
        <taxon>Streptophyta</taxon>
        <taxon>Embryophyta</taxon>
        <taxon>Tracheophyta</taxon>
        <taxon>Spermatophyta</taxon>
        <taxon>Magnoliopsida</taxon>
        <taxon>eudicotyledons</taxon>
        <taxon>Gunneridae</taxon>
        <taxon>Pentapetalae</taxon>
        <taxon>rosids</taxon>
        <taxon>fabids</taxon>
        <taxon>Fabales</taxon>
        <taxon>Quillajaceae</taxon>
        <taxon>Quillaja</taxon>
    </lineage>
</organism>